<reference evidence="6 7" key="1">
    <citation type="submission" date="2017-09" db="EMBL/GenBank/DDBJ databases">
        <title>Genomics of the genus Arcobacter.</title>
        <authorList>
            <person name="Perez-Cataluna A."/>
            <person name="Figueras M.J."/>
            <person name="Salas-Masso N."/>
        </authorList>
    </citation>
    <scope>NUCLEOTIDE SEQUENCE [LARGE SCALE GENOMIC DNA]</scope>
    <source>
        <strain evidence="6 7">F156-34</strain>
    </source>
</reference>
<evidence type="ECO:0000313" key="7">
    <source>
        <dbReference type="Proteomes" id="UP000289718"/>
    </source>
</evidence>
<dbReference type="NCBIfam" id="TIGR01901">
    <property type="entry name" value="adhes_NPXG"/>
    <property type="match status" value="1"/>
</dbReference>
<comment type="subcellular location">
    <subcellularLocation>
        <location evidence="1">Secreted</location>
    </subcellularLocation>
</comment>
<keyword evidence="7" id="KW-1185">Reference proteome</keyword>
<dbReference type="EMBL" id="NXIE01000002">
    <property type="protein sequence ID" value="RXK13627.1"/>
    <property type="molecule type" value="Genomic_DNA"/>
</dbReference>
<accession>A0A4Q1B5M7</accession>
<dbReference type="GO" id="GO:0005576">
    <property type="term" value="C:extracellular region"/>
    <property type="evidence" value="ECO:0007669"/>
    <property type="project" value="UniProtKB-SubCell"/>
</dbReference>
<dbReference type="InterPro" id="IPR050909">
    <property type="entry name" value="Bact_Autotransporter_VF"/>
</dbReference>
<evidence type="ECO:0000259" key="5">
    <source>
        <dbReference type="SMART" id="SM00912"/>
    </source>
</evidence>
<evidence type="ECO:0000256" key="3">
    <source>
        <dbReference type="ARBA" id="ARBA00022729"/>
    </source>
</evidence>
<dbReference type="RefSeq" id="WP_129061451.1">
    <property type="nucleotide sequence ID" value="NZ_NXIE01000002.1"/>
</dbReference>
<dbReference type="PANTHER" id="PTHR12338:SF8">
    <property type="entry name" value="HEME_HEMOPEXIN-BINDING PROTEIN"/>
    <property type="match status" value="1"/>
</dbReference>
<dbReference type="Pfam" id="PF18676">
    <property type="entry name" value="MBG_2"/>
    <property type="match status" value="1"/>
</dbReference>
<dbReference type="PANTHER" id="PTHR12338">
    <property type="entry name" value="AUTOTRANSPORTER"/>
    <property type="match status" value="1"/>
</dbReference>
<keyword evidence="2" id="KW-0964">Secreted</keyword>
<feature type="chain" id="PRO_5020484761" description="Filamentous haemagglutinin FhaB/tRNA nuclease CdiA-like TPS domain-containing protein" evidence="4">
    <location>
        <begin position="36"/>
        <end position="1363"/>
    </location>
</feature>
<dbReference type="Pfam" id="PF05860">
    <property type="entry name" value="TPS"/>
    <property type="match status" value="1"/>
</dbReference>
<organism evidence="6 7">
    <name type="scientific">Halarcobacter mediterraneus</name>
    <dbReference type="NCBI Taxonomy" id="2023153"/>
    <lineage>
        <taxon>Bacteria</taxon>
        <taxon>Pseudomonadati</taxon>
        <taxon>Campylobacterota</taxon>
        <taxon>Epsilonproteobacteria</taxon>
        <taxon>Campylobacterales</taxon>
        <taxon>Arcobacteraceae</taxon>
        <taxon>Halarcobacter</taxon>
    </lineage>
</organism>
<feature type="domain" description="Filamentous haemagglutinin FhaB/tRNA nuclease CdiA-like TPS" evidence="5">
    <location>
        <begin position="33"/>
        <end position="145"/>
    </location>
</feature>
<protein>
    <recommendedName>
        <fullName evidence="5">Filamentous haemagglutinin FhaB/tRNA nuclease CdiA-like TPS domain-containing protein</fullName>
    </recommendedName>
</protein>
<dbReference type="InterPro" id="IPR008638">
    <property type="entry name" value="FhaB/CdiA-like_TPS"/>
</dbReference>
<proteinExistence type="predicted"/>
<sequence>MKTNHNYSNRFRILKGGKISLIISALLGSAILSFAAPSSGVVTSGTALINQSGNTTNINQSTSKAIINWNKFNIASHETVNFNQPNVNSITLNRVIGNERSIIDGALNANGQVWILNSNGVLFGKDASINTSGILATTKDISDTNFQNGNYSFSGDSTESVINQGTIKVKNNAYVIFASNEAKNSGTIEAVKGRVQLTGANEYTINLNGNSIVDLVVDKGILDALVENSGTILANGGEIFLTTNAVNELLRGVVNNTGIIEANSLDGISGHVELYAHGGTANIDGNIKAKGGFVETSGKELSVTSTTLVEASKWLLDPVNMTIESTGGSDITGASVSATAIQNALSSADVELQADEDITVNENITWGDATKLTLTAGDEIYVNAIIENTNATNGGVYFNAVNRNAAIKFDPTTGKVIINNINQLQWISQALNGRYALGSNIDASDTRNWNAGAGFAPIGSLMDSIPFTGILDGKGHDIDGLYINSSSSPYIAPFSYITGTIQNIGLINTSISSSGNFTGGLVGVNSGTISNSYVQGNITGEDKSGGLVGANGGTISNSYFQGKVIGYGDSGGLVGTNGGTISNSYSQGTVTSTDTYGRAGGLVGFNRNHASINNSYSFAKVSADRSGGLIGADNHLGSISNSYWDIDTTGQTSISGMYYSGTKTNTKGLSTEEFAIQSNFSSWDSSIWQIPTVDSSVQGYGFYRPYLKNVTKEEHKEIASTLFESGFGSKASPYIITNVNQLQNINYDTHTQKSVYNLANDIDASDTSNWNVGDHDNNAGTADEAMGFIPIGEFNGIFDGVGHTINDLYINRPLQDNVGLFGITHYGFTSYTPSIFNLGLVDVDIIGQNNVGSFIGDVKFSTFLENSFATGKIQGNNYVGGLIGQATKLGDNYPIKNTYTDVYVKGNSYVGGLFGGIYFDSSSSMPNNIANSYAKGRVEGNIHSGALIGIKASEVTLSNLYWDKDTTGVTTALGSGSSTEITEIDSTNAFSKDTYTGFDFTNDWIIYEGQTRPLLRTFMTDLTVKANDATRTYDGTNYVVGNAGVTYSSPTYDSSLVNGTLAYTSSGDLKNAGTATIGVDGLYSSQQGYIINYDTGTLTTNKKDITVTANSNTTTYDGTVQNTSGFTANGLVGGETIAVLDGVTGDSVSGKNAGTYNTNLSGTDENYNITFVDGSLDINKRALTLEASKDYDGTDDLTGFVSFGNLVGAETLDYTGAKANSSNPIADNFIKEITLQDGENGGLASNYELPSLLAHSEENSVEIIKKVVVPTPEPEPEPEPTPTNIDKIITAIVNKSVLTNQDIKTLLKSRVDIQSILQQLNINEISIIPGVLMKVLDGGINMPYGTQRQLILEEEEDKKEDEI</sequence>
<comment type="caution">
    <text evidence="6">The sequence shown here is derived from an EMBL/GenBank/DDBJ whole genome shotgun (WGS) entry which is preliminary data.</text>
</comment>
<evidence type="ECO:0000313" key="6">
    <source>
        <dbReference type="EMBL" id="RXK13627.1"/>
    </source>
</evidence>
<feature type="signal peptide" evidence="4">
    <location>
        <begin position="1"/>
        <end position="35"/>
    </location>
</feature>
<evidence type="ECO:0000256" key="4">
    <source>
        <dbReference type="SAM" id="SignalP"/>
    </source>
</evidence>
<dbReference type="SMART" id="SM00912">
    <property type="entry name" value="Haemagg_act"/>
    <property type="match status" value="1"/>
</dbReference>
<gene>
    <name evidence="6" type="ORF">CP965_07465</name>
</gene>
<dbReference type="Proteomes" id="UP000289718">
    <property type="component" value="Unassembled WGS sequence"/>
</dbReference>
<dbReference type="Gene3D" id="2.160.20.10">
    <property type="entry name" value="Single-stranded right-handed beta-helix, Pectin lyase-like"/>
    <property type="match status" value="1"/>
</dbReference>
<evidence type="ECO:0000256" key="1">
    <source>
        <dbReference type="ARBA" id="ARBA00004613"/>
    </source>
</evidence>
<evidence type="ECO:0000256" key="2">
    <source>
        <dbReference type="ARBA" id="ARBA00022525"/>
    </source>
</evidence>
<dbReference type="InterPro" id="IPR012334">
    <property type="entry name" value="Pectin_lyas_fold"/>
</dbReference>
<name>A0A4Q1B5M7_9BACT</name>
<dbReference type="InterPro" id="IPR011050">
    <property type="entry name" value="Pectin_lyase_fold/virulence"/>
</dbReference>
<dbReference type="Gene3D" id="2.160.20.110">
    <property type="match status" value="2"/>
</dbReference>
<keyword evidence="3 4" id="KW-0732">Signal</keyword>
<dbReference type="InterPro" id="IPR041286">
    <property type="entry name" value="MBG_2"/>
</dbReference>
<dbReference type="OrthoDB" id="468094at2"/>
<dbReference type="SUPFAM" id="SSF51126">
    <property type="entry name" value="Pectin lyase-like"/>
    <property type="match status" value="1"/>
</dbReference>